<comment type="caution">
    <text evidence="10">The sequence shown here is derived from an EMBL/GenBank/DDBJ whole genome shotgun (WGS) entry which is preliminary data.</text>
</comment>
<evidence type="ECO:0000256" key="2">
    <source>
        <dbReference type="ARBA" id="ARBA00022679"/>
    </source>
</evidence>
<dbReference type="PROSITE" id="PS00108">
    <property type="entry name" value="PROTEIN_KINASE_ST"/>
    <property type="match status" value="1"/>
</dbReference>
<dbReference type="InterPro" id="IPR000719">
    <property type="entry name" value="Prot_kinase_dom"/>
</dbReference>
<dbReference type="Proteomes" id="UP001189429">
    <property type="component" value="Unassembled WGS sequence"/>
</dbReference>
<evidence type="ECO:0000256" key="5">
    <source>
        <dbReference type="ARBA" id="ARBA00022840"/>
    </source>
</evidence>
<protein>
    <recommendedName>
        <fullName evidence="9">Protein kinase domain-containing protein</fullName>
    </recommendedName>
</protein>
<dbReference type="InterPro" id="IPR030616">
    <property type="entry name" value="Aur-like"/>
</dbReference>
<evidence type="ECO:0000256" key="8">
    <source>
        <dbReference type="SAM" id="MobiDB-lite"/>
    </source>
</evidence>
<evidence type="ECO:0000256" key="1">
    <source>
        <dbReference type="ARBA" id="ARBA00022527"/>
    </source>
</evidence>
<evidence type="ECO:0000256" key="4">
    <source>
        <dbReference type="ARBA" id="ARBA00022777"/>
    </source>
</evidence>
<keyword evidence="3 6" id="KW-0547">Nucleotide-binding</keyword>
<feature type="region of interest" description="Disordered" evidence="8">
    <location>
        <begin position="369"/>
        <end position="401"/>
    </location>
</feature>
<dbReference type="InterPro" id="IPR017441">
    <property type="entry name" value="Protein_kinase_ATP_BS"/>
</dbReference>
<name>A0ABN9P8H5_9DINO</name>
<dbReference type="Pfam" id="PF00069">
    <property type="entry name" value="Pkinase"/>
    <property type="match status" value="1"/>
</dbReference>
<keyword evidence="1 7" id="KW-0723">Serine/threonine-protein kinase</keyword>
<dbReference type="InterPro" id="IPR008271">
    <property type="entry name" value="Ser/Thr_kinase_AS"/>
</dbReference>
<proteinExistence type="inferred from homology"/>
<evidence type="ECO:0000313" key="10">
    <source>
        <dbReference type="EMBL" id="CAK0788159.1"/>
    </source>
</evidence>
<dbReference type="EMBL" id="CAUYUJ010000003">
    <property type="protein sequence ID" value="CAK0788159.1"/>
    <property type="molecule type" value="Genomic_DNA"/>
</dbReference>
<dbReference type="InterPro" id="IPR011009">
    <property type="entry name" value="Kinase-like_dom_sf"/>
</dbReference>
<dbReference type="SMART" id="SM00220">
    <property type="entry name" value="S_TKc"/>
    <property type="match status" value="1"/>
</dbReference>
<evidence type="ECO:0000256" key="6">
    <source>
        <dbReference type="PROSITE-ProRule" id="PRU10141"/>
    </source>
</evidence>
<keyword evidence="4" id="KW-0418">Kinase</keyword>
<gene>
    <name evidence="10" type="ORF">PCOR1329_LOCUS114</name>
</gene>
<dbReference type="PROSITE" id="PS00107">
    <property type="entry name" value="PROTEIN_KINASE_ATP"/>
    <property type="match status" value="1"/>
</dbReference>
<feature type="binding site" evidence="6">
    <location>
        <position position="68"/>
    </location>
    <ligand>
        <name>ATP</name>
        <dbReference type="ChEBI" id="CHEBI:30616"/>
    </ligand>
</feature>
<dbReference type="PANTHER" id="PTHR24350">
    <property type="entry name" value="SERINE/THREONINE-PROTEIN KINASE IAL-RELATED"/>
    <property type="match status" value="1"/>
</dbReference>
<keyword evidence="2" id="KW-0808">Transferase</keyword>
<keyword evidence="5 6" id="KW-0067">ATP-binding</keyword>
<accession>A0ABN9P8H5</accession>
<sequence length="436" mass="48999">MGCFRPALEATPRAACGHQPRRGRLPPWRWGTAGDFHQRYSLGQTLGRGSWGQVLAARSGNHRRTAVKIIPLCLESYQQKARRQIQDEVRIWARIGRHPHCVELYEVYADYRLVYMVMECCEAALVHRLTHMQYMGECEIARVFLEMALAVQHLHSLRIVHRDIKSDNYLFATGGTVKLCDFGFAAQLPWSGRLLYGCYGTAPYMSPEMVRNEGHSLSTDMWSLGATAYVLLYGDFPYQPAILSTCEMMAVISTGYPRPLYQRRNSEVGGPSAAAAGFVGSLLARRASGRPSVAEALSHPFLQPRPATPAATSREPSLVPVIHRARMTTRHFEAQAAKCTVDRSLDELLQRLQRQGFWRGLQGSRSFSDSNLVDEAQEESGDEEGNRHVRDQQPQQLFRKRSYESAASLSTAFTVHSAQSLPSFGTRNLEELFFDA</sequence>
<dbReference type="SUPFAM" id="SSF56112">
    <property type="entry name" value="Protein kinase-like (PK-like)"/>
    <property type="match status" value="1"/>
</dbReference>
<keyword evidence="11" id="KW-1185">Reference proteome</keyword>
<evidence type="ECO:0000259" key="9">
    <source>
        <dbReference type="PROSITE" id="PS50011"/>
    </source>
</evidence>
<dbReference type="Gene3D" id="1.10.510.10">
    <property type="entry name" value="Transferase(Phosphotransferase) domain 1"/>
    <property type="match status" value="1"/>
</dbReference>
<comment type="similarity">
    <text evidence="7">Belongs to the protein kinase superfamily.</text>
</comment>
<reference evidence="10" key="1">
    <citation type="submission" date="2023-10" db="EMBL/GenBank/DDBJ databases">
        <authorList>
            <person name="Chen Y."/>
            <person name="Shah S."/>
            <person name="Dougan E. K."/>
            <person name="Thang M."/>
            <person name="Chan C."/>
        </authorList>
    </citation>
    <scope>NUCLEOTIDE SEQUENCE [LARGE SCALE GENOMIC DNA]</scope>
</reference>
<evidence type="ECO:0000313" key="11">
    <source>
        <dbReference type="Proteomes" id="UP001189429"/>
    </source>
</evidence>
<evidence type="ECO:0000256" key="7">
    <source>
        <dbReference type="RuleBase" id="RU000304"/>
    </source>
</evidence>
<feature type="domain" description="Protein kinase" evidence="9">
    <location>
        <begin position="40"/>
        <end position="302"/>
    </location>
</feature>
<feature type="region of interest" description="Disordered" evidence="8">
    <location>
        <begin position="295"/>
        <end position="315"/>
    </location>
</feature>
<dbReference type="PROSITE" id="PS50011">
    <property type="entry name" value="PROTEIN_KINASE_DOM"/>
    <property type="match status" value="1"/>
</dbReference>
<organism evidence="10 11">
    <name type="scientific">Prorocentrum cordatum</name>
    <dbReference type="NCBI Taxonomy" id="2364126"/>
    <lineage>
        <taxon>Eukaryota</taxon>
        <taxon>Sar</taxon>
        <taxon>Alveolata</taxon>
        <taxon>Dinophyceae</taxon>
        <taxon>Prorocentrales</taxon>
        <taxon>Prorocentraceae</taxon>
        <taxon>Prorocentrum</taxon>
    </lineage>
</organism>
<evidence type="ECO:0000256" key="3">
    <source>
        <dbReference type="ARBA" id="ARBA00022741"/>
    </source>
</evidence>